<gene>
    <name evidence="4" type="ORF">DW322_03815</name>
</gene>
<feature type="transmembrane region" description="Helical" evidence="2">
    <location>
        <begin position="30"/>
        <end position="48"/>
    </location>
</feature>
<organism evidence="4 5">
    <name type="scientific">Rhodococcus rhodnii</name>
    <dbReference type="NCBI Taxonomy" id="38312"/>
    <lineage>
        <taxon>Bacteria</taxon>
        <taxon>Bacillati</taxon>
        <taxon>Actinomycetota</taxon>
        <taxon>Actinomycetes</taxon>
        <taxon>Mycobacteriales</taxon>
        <taxon>Nocardiaceae</taxon>
        <taxon>Rhodococcus</taxon>
    </lineage>
</organism>
<sequence length="649" mass="70694">MSTSSDRTRPAAAEGSEPERPSRAGVTSRWVFGVGVAVSALLMFWGAWERRWIADDGLIVLRTVRNLLAGNGPVFNAGERVEANTSTVWTYLVYAGGWLTGVRLEYVVLTLALALSTGAIVLAMFGTARLYRASVRPGGVLALLPAGVLVFIAVPPARDFATSGLETCLVLFWLALLWLLLMRWSTAAVPSTTSVLVLCFVAGLGPLVRPELAIPAAFALAMVFFAASTWRVRVAMVVVAAVVPLGYQIWRMGYYALPYPNTAVAKDAGGAKWDQGFAYLWNLLGPYLLWLPLVLLVVGVAVARLSGAAARSDAGEAAVRAGAERAGLPLYVRRVQRWLRTPGAIVVFAVVSGIVLALYSMRVGGDFMHGRVLLPPLFLLLLPVAVLPVRIPPRGQRTGRERGLLGVAAVVWVGTVVWSIFAANTTGMPEGAVVGKSGIVDERAFYVLNTGHDHPIRASDYLDYPRMRAMAATIEHTPDGGLLLPSGDYTFWFVVPPPAPIPEDGAGHTVYFLNLGMTSMNVGLDVRVYDQMGLAYPLAAHTERLEDGRIGHDKNLFPDWVVADTGMVDVHPWLPGFLDEQWVARAKVAITCPETQELLTSSRSELTWPRFKQNVKNAFEYADYRFDRVPKYELQRCGLPSPVPEDEIR</sequence>
<feature type="transmembrane region" description="Helical" evidence="2">
    <location>
        <begin position="277"/>
        <end position="303"/>
    </location>
</feature>
<feature type="transmembrane region" description="Helical" evidence="2">
    <location>
        <begin position="106"/>
        <end position="125"/>
    </location>
</feature>
<evidence type="ECO:0000313" key="5">
    <source>
        <dbReference type="Proteomes" id="UP000471120"/>
    </source>
</evidence>
<feature type="transmembrane region" description="Helical" evidence="2">
    <location>
        <begin position="188"/>
        <end position="206"/>
    </location>
</feature>
<keyword evidence="2" id="KW-0812">Transmembrane</keyword>
<feature type="transmembrane region" description="Helical" evidence="2">
    <location>
        <begin position="160"/>
        <end position="181"/>
    </location>
</feature>
<dbReference type="Proteomes" id="UP000471120">
    <property type="component" value="Unassembled WGS sequence"/>
</dbReference>
<dbReference type="AlphaFoldDB" id="A0A6P2CIC2"/>
<feature type="region of interest" description="Disordered" evidence="1">
    <location>
        <begin position="1"/>
        <end position="23"/>
    </location>
</feature>
<evidence type="ECO:0000259" key="3">
    <source>
        <dbReference type="Pfam" id="PF26371"/>
    </source>
</evidence>
<feature type="transmembrane region" description="Helical" evidence="2">
    <location>
        <begin position="212"/>
        <end position="230"/>
    </location>
</feature>
<feature type="transmembrane region" description="Helical" evidence="2">
    <location>
        <begin position="237"/>
        <end position="257"/>
    </location>
</feature>
<protein>
    <recommendedName>
        <fullName evidence="3">Terminal beta-(1-&gt;2)-arabinofuranosyltransferase C-terminal domain-containing protein</fullName>
    </recommendedName>
</protein>
<dbReference type="EMBL" id="QRCM01000001">
    <property type="protein sequence ID" value="TXG92375.1"/>
    <property type="molecule type" value="Genomic_DNA"/>
</dbReference>
<proteinExistence type="predicted"/>
<feature type="transmembrane region" description="Helical" evidence="2">
    <location>
        <begin position="403"/>
        <end position="421"/>
    </location>
</feature>
<evidence type="ECO:0000256" key="1">
    <source>
        <dbReference type="SAM" id="MobiDB-lite"/>
    </source>
</evidence>
<feature type="transmembrane region" description="Helical" evidence="2">
    <location>
        <begin position="137"/>
        <end position="154"/>
    </location>
</feature>
<keyword evidence="2" id="KW-0472">Membrane</keyword>
<evidence type="ECO:0000256" key="2">
    <source>
        <dbReference type="SAM" id="Phobius"/>
    </source>
</evidence>
<dbReference type="NCBIfam" id="NF041480">
    <property type="entry name" value="flag_mot_ctl_ZomB"/>
    <property type="match status" value="1"/>
</dbReference>
<reference evidence="4 5" key="1">
    <citation type="submission" date="2018-07" db="EMBL/GenBank/DDBJ databases">
        <title>Genome sequence of Rhodococcus rhodnii ATCC 35071 from Rhodnius prolixus.</title>
        <authorList>
            <person name="Patel V."/>
            <person name="Vogel K.J."/>
        </authorList>
    </citation>
    <scope>NUCLEOTIDE SEQUENCE [LARGE SCALE GENOMIC DNA]</scope>
    <source>
        <strain evidence="4 5">ATCC 35071</strain>
    </source>
</reference>
<comment type="caution">
    <text evidence="4">The sequence shown here is derived from an EMBL/GenBank/DDBJ whole genome shotgun (WGS) entry which is preliminary data.</text>
</comment>
<feature type="domain" description="Terminal beta-(1-&gt;2)-arabinofuranosyltransferase C-terminal" evidence="3">
    <location>
        <begin position="507"/>
        <end position="619"/>
    </location>
</feature>
<dbReference type="InterPro" id="IPR058983">
    <property type="entry name" value="AftB_C"/>
</dbReference>
<name>A0A6P2CIC2_9NOCA</name>
<feature type="transmembrane region" description="Helical" evidence="2">
    <location>
        <begin position="343"/>
        <end position="361"/>
    </location>
</feature>
<feature type="transmembrane region" description="Helical" evidence="2">
    <location>
        <begin position="373"/>
        <end position="391"/>
    </location>
</feature>
<accession>A0A6P2CIC2</accession>
<dbReference type="Pfam" id="PF26371">
    <property type="entry name" value="AftB_C"/>
    <property type="match status" value="1"/>
</dbReference>
<keyword evidence="2" id="KW-1133">Transmembrane helix</keyword>
<evidence type="ECO:0000313" key="4">
    <source>
        <dbReference type="EMBL" id="TXG92375.1"/>
    </source>
</evidence>
<dbReference type="InterPro" id="IPR048243">
    <property type="entry name" value="AftB-like"/>
</dbReference>